<gene>
    <name evidence="1" type="ORF">M9458_034358</name>
</gene>
<accession>A0ABD0P734</accession>
<proteinExistence type="predicted"/>
<dbReference type="EMBL" id="JAMKFB020000017">
    <property type="protein sequence ID" value="KAL0169762.1"/>
    <property type="molecule type" value="Genomic_DNA"/>
</dbReference>
<comment type="caution">
    <text evidence="1">The sequence shown here is derived from an EMBL/GenBank/DDBJ whole genome shotgun (WGS) entry which is preliminary data.</text>
</comment>
<dbReference type="AlphaFoldDB" id="A0ABD0P734"/>
<protein>
    <submittedName>
        <fullName evidence="1">Uncharacterized protein</fullName>
    </submittedName>
</protein>
<organism evidence="1 2">
    <name type="scientific">Cirrhinus mrigala</name>
    <name type="common">Mrigala</name>
    <dbReference type="NCBI Taxonomy" id="683832"/>
    <lineage>
        <taxon>Eukaryota</taxon>
        <taxon>Metazoa</taxon>
        <taxon>Chordata</taxon>
        <taxon>Craniata</taxon>
        <taxon>Vertebrata</taxon>
        <taxon>Euteleostomi</taxon>
        <taxon>Actinopterygii</taxon>
        <taxon>Neopterygii</taxon>
        <taxon>Teleostei</taxon>
        <taxon>Ostariophysi</taxon>
        <taxon>Cypriniformes</taxon>
        <taxon>Cyprinidae</taxon>
        <taxon>Labeoninae</taxon>
        <taxon>Labeonini</taxon>
        <taxon>Cirrhinus</taxon>
    </lineage>
</organism>
<evidence type="ECO:0000313" key="2">
    <source>
        <dbReference type="Proteomes" id="UP001529510"/>
    </source>
</evidence>
<dbReference type="Proteomes" id="UP001529510">
    <property type="component" value="Unassembled WGS sequence"/>
</dbReference>
<keyword evidence="2" id="KW-1185">Reference proteome</keyword>
<reference evidence="1 2" key="1">
    <citation type="submission" date="2024-05" db="EMBL/GenBank/DDBJ databases">
        <title>Genome sequencing and assembly of Indian major carp, Cirrhinus mrigala (Hamilton, 1822).</title>
        <authorList>
            <person name="Mohindra V."/>
            <person name="Chowdhury L.M."/>
            <person name="Lal K."/>
            <person name="Jena J.K."/>
        </authorList>
    </citation>
    <scope>NUCLEOTIDE SEQUENCE [LARGE SCALE GENOMIC DNA]</scope>
    <source>
        <strain evidence="1">CM1030</strain>
        <tissue evidence="1">Blood</tissue>
    </source>
</reference>
<sequence>TDARNYVMRIVCEHMAQDRLKHPFWIGKYFIQPVSKTQQEKEDGCVNTYKVIISQPERKKEDEKVVQNEAELKKNVEKSEVKGLPFLSRCCPAGLLKAEKKPPDAPGRIMVNGKTYPQAKLELGKMGALHPANRLAAYITGRICPVTQSGSHVVTTSTVTKASVTSVPVSTVSTVTTVTSTPTSTTTPPIKSVVTKPPVGKVFTQFVVNHINSQNQTNTSTSQIQPSVPKIVIPMMIDREAGAPGVALSPLKAGSVAQVSNPSDSTGSASFPTVSKVQAPAITILTKSPSLPL</sequence>
<feature type="non-terminal residue" evidence="1">
    <location>
        <position position="1"/>
    </location>
</feature>
<feature type="non-terminal residue" evidence="1">
    <location>
        <position position="293"/>
    </location>
</feature>
<name>A0ABD0P734_CIRMR</name>
<evidence type="ECO:0000313" key="1">
    <source>
        <dbReference type="EMBL" id="KAL0169762.1"/>
    </source>
</evidence>